<keyword evidence="1" id="KW-1133">Transmembrane helix</keyword>
<dbReference type="EMBL" id="MN738929">
    <property type="protein sequence ID" value="QHT32011.1"/>
    <property type="molecule type" value="Genomic_DNA"/>
</dbReference>
<protein>
    <recommendedName>
        <fullName evidence="3">CPW-WPC domain-containing protein</fullName>
    </recommendedName>
</protein>
<accession>A0A6C0ETK4</accession>
<sequence length="112" mass="12342">MEFYKTLFVGTIVFLIITLAVMGYFMSITNGKVAFPPVYASCPDHYSLNDVSLCVANPTLDVDSSCNNLNFTTGFDDVGFNFDSGLCKKKLFSQKCNITWDGITNNGSLCYS</sequence>
<evidence type="ECO:0008006" key="3">
    <source>
        <dbReference type="Google" id="ProtNLM"/>
    </source>
</evidence>
<dbReference type="AlphaFoldDB" id="A0A6C0ETK4"/>
<reference evidence="2" key="1">
    <citation type="journal article" date="2020" name="Nature">
        <title>Giant virus diversity and host interactions through global metagenomics.</title>
        <authorList>
            <person name="Schulz F."/>
            <person name="Roux S."/>
            <person name="Paez-Espino D."/>
            <person name="Jungbluth S."/>
            <person name="Walsh D.A."/>
            <person name="Denef V.J."/>
            <person name="McMahon K.D."/>
            <person name="Konstantinidis K.T."/>
            <person name="Eloe-Fadrosh E.A."/>
            <person name="Kyrpides N.C."/>
            <person name="Woyke T."/>
        </authorList>
    </citation>
    <scope>NUCLEOTIDE SEQUENCE</scope>
    <source>
        <strain evidence="2">GVMAG-M-3300009159-65</strain>
    </source>
</reference>
<feature type="transmembrane region" description="Helical" evidence="1">
    <location>
        <begin position="6"/>
        <end position="25"/>
    </location>
</feature>
<evidence type="ECO:0000256" key="1">
    <source>
        <dbReference type="SAM" id="Phobius"/>
    </source>
</evidence>
<evidence type="ECO:0000313" key="2">
    <source>
        <dbReference type="EMBL" id="QHT32011.1"/>
    </source>
</evidence>
<organism evidence="2">
    <name type="scientific">viral metagenome</name>
    <dbReference type="NCBI Taxonomy" id="1070528"/>
    <lineage>
        <taxon>unclassified sequences</taxon>
        <taxon>metagenomes</taxon>
        <taxon>organismal metagenomes</taxon>
    </lineage>
</organism>
<keyword evidence="1" id="KW-0812">Transmembrane</keyword>
<proteinExistence type="predicted"/>
<keyword evidence="1" id="KW-0472">Membrane</keyword>
<name>A0A6C0ETK4_9ZZZZ</name>